<accession>A0A250IT47</accession>
<dbReference type="AlphaFoldDB" id="A0A250IT47"/>
<evidence type="ECO:0000313" key="6">
    <source>
        <dbReference type="Proteomes" id="UP000217289"/>
    </source>
</evidence>
<keyword evidence="1 2" id="KW-0238">DNA-binding</keyword>
<dbReference type="Pfam" id="PF00440">
    <property type="entry name" value="TetR_N"/>
    <property type="match status" value="1"/>
</dbReference>
<feature type="DNA-binding region" description="H-T-H motif" evidence="2">
    <location>
        <begin position="56"/>
        <end position="75"/>
    </location>
</feature>
<dbReference type="GO" id="GO:0000976">
    <property type="term" value="F:transcription cis-regulatory region binding"/>
    <property type="evidence" value="ECO:0007669"/>
    <property type="project" value="TreeGrafter"/>
</dbReference>
<sequence length="239" mass="25990">MKNKRGPLWEEAPRVLTVPMPRIDAPSLAEHREATWRRLRDSFLEVMAEEGYAALSLASVARRAGIARNTIYNYAPTKDALLVAVVKAEVEPFVAQVVQEAAGVDDPEERLALVVRRDLAAFAPGARSLPVINSLKDVLPEEVSASIAACFAPVLDVVGRIVEEGVSAGAFRPVAHVGRVVEMMVGVMVAARHSLILGTPLDVIVAETTEFLVGALRRREEPSSSRTDVGPRRGERKKR</sequence>
<dbReference type="SUPFAM" id="SSF46689">
    <property type="entry name" value="Homeodomain-like"/>
    <property type="match status" value="1"/>
</dbReference>
<gene>
    <name evidence="5" type="ORF">MEBOL_007925</name>
</gene>
<dbReference type="InterPro" id="IPR050109">
    <property type="entry name" value="HTH-type_TetR-like_transc_reg"/>
</dbReference>
<dbReference type="GO" id="GO:0003700">
    <property type="term" value="F:DNA-binding transcription factor activity"/>
    <property type="evidence" value="ECO:0007669"/>
    <property type="project" value="TreeGrafter"/>
</dbReference>
<dbReference type="InterPro" id="IPR009057">
    <property type="entry name" value="Homeodomain-like_sf"/>
</dbReference>
<proteinExistence type="predicted"/>
<evidence type="ECO:0000256" key="2">
    <source>
        <dbReference type="PROSITE-ProRule" id="PRU00335"/>
    </source>
</evidence>
<feature type="region of interest" description="Disordered" evidence="3">
    <location>
        <begin position="220"/>
        <end position="239"/>
    </location>
</feature>
<dbReference type="Proteomes" id="UP000217289">
    <property type="component" value="Chromosome"/>
</dbReference>
<dbReference type="Gene3D" id="1.10.357.10">
    <property type="entry name" value="Tetracycline Repressor, domain 2"/>
    <property type="match status" value="1"/>
</dbReference>
<feature type="compositionally biased region" description="Basic and acidic residues" evidence="3">
    <location>
        <begin position="220"/>
        <end position="233"/>
    </location>
</feature>
<evidence type="ECO:0000256" key="1">
    <source>
        <dbReference type="ARBA" id="ARBA00023125"/>
    </source>
</evidence>
<dbReference type="InterPro" id="IPR036271">
    <property type="entry name" value="Tet_transcr_reg_TetR-rel_C_sf"/>
</dbReference>
<evidence type="ECO:0000313" key="5">
    <source>
        <dbReference type="EMBL" id="ATB34422.1"/>
    </source>
</evidence>
<protein>
    <recommendedName>
        <fullName evidence="4">HTH tetR-type domain-containing protein</fullName>
    </recommendedName>
</protein>
<dbReference type="PANTHER" id="PTHR30055">
    <property type="entry name" value="HTH-TYPE TRANSCRIPTIONAL REGULATOR RUTR"/>
    <property type="match status" value="1"/>
</dbReference>
<dbReference type="PROSITE" id="PS50977">
    <property type="entry name" value="HTH_TETR_2"/>
    <property type="match status" value="1"/>
</dbReference>
<evidence type="ECO:0000259" key="4">
    <source>
        <dbReference type="PROSITE" id="PS50977"/>
    </source>
</evidence>
<keyword evidence="6" id="KW-1185">Reference proteome</keyword>
<dbReference type="InterPro" id="IPR001647">
    <property type="entry name" value="HTH_TetR"/>
</dbReference>
<reference evidence="5 6" key="1">
    <citation type="submission" date="2017-06" db="EMBL/GenBank/DDBJ databases">
        <authorList>
            <person name="Kim H.J."/>
            <person name="Triplett B.A."/>
        </authorList>
    </citation>
    <scope>NUCLEOTIDE SEQUENCE [LARGE SCALE GENOMIC DNA]</scope>
    <source>
        <strain evidence="5 6">DSM 14713</strain>
    </source>
</reference>
<dbReference type="Gene3D" id="1.10.10.60">
    <property type="entry name" value="Homeodomain-like"/>
    <property type="match status" value="1"/>
</dbReference>
<dbReference type="PRINTS" id="PR00455">
    <property type="entry name" value="HTHTETR"/>
</dbReference>
<feature type="domain" description="HTH tetR-type" evidence="4">
    <location>
        <begin position="33"/>
        <end position="93"/>
    </location>
</feature>
<dbReference type="EMBL" id="CP022163">
    <property type="protein sequence ID" value="ATB34422.1"/>
    <property type="molecule type" value="Genomic_DNA"/>
</dbReference>
<dbReference type="PANTHER" id="PTHR30055:SF226">
    <property type="entry name" value="HTH-TYPE TRANSCRIPTIONAL REGULATOR PKSA"/>
    <property type="match status" value="1"/>
</dbReference>
<organism evidence="5 6">
    <name type="scientific">Melittangium boletus DSM 14713</name>
    <dbReference type="NCBI Taxonomy" id="1294270"/>
    <lineage>
        <taxon>Bacteria</taxon>
        <taxon>Pseudomonadati</taxon>
        <taxon>Myxococcota</taxon>
        <taxon>Myxococcia</taxon>
        <taxon>Myxococcales</taxon>
        <taxon>Cystobacterineae</taxon>
        <taxon>Archangiaceae</taxon>
        <taxon>Melittangium</taxon>
    </lineage>
</organism>
<dbReference type="SUPFAM" id="SSF48498">
    <property type="entry name" value="Tetracyclin repressor-like, C-terminal domain"/>
    <property type="match status" value="1"/>
</dbReference>
<dbReference type="KEGG" id="mbd:MEBOL_007925"/>
<name>A0A250IT47_9BACT</name>
<evidence type="ECO:0000256" key="3">
    <source>
        <dbReference type="SAM" id="MobiDB-lite"/>
    </source>
</evidence>